<gene>
    <name evidence="2" type="ORF">OCTVUL_1B022241</name>
</gene>
<name>A0AA36F0I6_OCTVU</name>
<dbReference type="AlphaFoldDB" id="A0AA36F0I6"/>
<accession>A0AA36F0I6</accession>
<proteinExistence type="predicted"/>
<sequence>MGFPSTDYEKTVQLETHHNIIRRRARSPDVLSLNMSKHHNIEVLLQLKNKEVKGSRHTNPTPQPTNTIL</sequence>
<feature type="compositionally biased region" description="Polar residues" evidence="1">
    <location>
        <begin position="57"/>
        <end position="69"/>
    </location>
</feature>
<protein>
    <submittedName>
        <fullName evidence="2">Uncharacterized protein</fullName>
    </submittedName>
</protein>
<reference evidence="2" key="1">
    <citation type="submission" date="2023-08" db="EMBL/GenBank/DDBJ databases">
        <authorList>
            <person name="Alioto T."/>
            <person name="Alioto T."/>
            <person name="Gomez Garrido J."/>
        </authorList>
    </citation>
    <scope>NUCLEOTIDE SEQUENCE</scope>
</reference>
<evidence type="ECO:0000313" key="3">
    <source>
        <dbReference type="Proteomes" id="UP001162480"/>
    </source>
</evidence>
<evidence type="ECO:0000256" key="1">
    <source>
        <dbReference type="SAM" id="MobiDB-lite"/>
    </source>
</evidence>
<evidence type="ECO:0000313" key="2">
    <source>
        <dbReference type="EMBL" id="CAI9719962.1"/>
    </source>
</evidence>
<keyword evidence="3" id="KW-1185">Reference proteome</keyword>
<dbReference type="EMBL" id="OX597816">
    <property type="protein sequence ID" value="CAI9719962.1"/>
    <property type="molecule type" value="Genomic_DNA"/>
</dbReference>
<feature type="region of interest" description="Disordered" evidence="1">
    <location>
        <begin position="47"/>
        <end position="69"/>
    </location>
</feature>
<dbReference type="Proteomes" id="UP001162480">
    <property type="component" value="Chromosome 3"/>
</dbReference>
<organism evidence="2 3">
    <name type="scientific">Octopus vulgaris</name>
    <name type="common">Common octopus</name>
    <dbReference type="NCBI Taxonomy" id="6645"/>
    <lineage>
        <taxon>Eukaryota</taxon>
        <taxon>Metazoa</taxon>
        <taxon>Spiralia</taxon>
        <taxon>Lophotrochozoa</taxon>
        <taxon>Mollusca</taxon>
        <taxon>Cephalopoda</taxon>
        <taxon>Coleoidea</taxon>
        <taxon>Octopodiformes</taxon>
        <taxon>Octopoda</taxon>
        <taxon>Incirrata</taxon>
        <taxon>Octopodidae</taxon>
        <taxon>Octopus</taxon>
    </lineage>
</organism>